<reference evidence="3 4" key="1">
    <citation type="journal article" date="2019" name="Nat. Ecol. Evol.">
        <title>Megaphylogeny resolves global patterns of mushroom evolution.</title>
        <authorList>
            <person name="Varga T."/>
            <person name="Krizsan K."/>
            <person name="Foldi C."/>
            <person name="Dima B."/>
            <person name="Sanchez-Garcia M."/>
            <person name="Sanchez-Ramirez S."/>
            <person name="Szollosi G.J."/>
            <person name="Szarkandi J.G."/>
            <person name="Papp V."/>
            <person name="Albert L."/>
            <person name="Andreopoulos W."/>
            <person name="Angelini C."/>
            <person name="Antonin V."/>
            <person name="Barry K.W."/>
            <person name="Bougher N.L."/>
            <person name="Buchanan P."/>
            <person name="Buyck B."/>
            <person name="Bense V."/>
            <person name="Catcheside P."/>
            <person name="Chovatia M."/>
            <person name="Cooper J."/>
            <person name="Damon W."/>
            <person name="Desjardin D."/>
            <person name="Finy P."/>
            <person name="Geml J."/>
            <person name="Haridas S."/>
            <person name="Hughes K."/>
            <person name="Justo A."/>
            <person name="Karasinski D."/>
            <person name="Kautmanova I."/>
            <person name="Kiss B."/>
            <person name="Kocsube S."/>
            <person name="Kotiranta H."/>
            <person name="LaButti K.M."/>
            <person name="Lechner B.E."/>
            <person name="Liimatainen K."/>
            <person name="Lipzen A."/>
            <person name="Lukacs Z."/>
            <person name="Mihaltcheva S."/>
            <person name="Morgado L.N."/>
            <person name="Niskanen T."/>
            <person name="Noordeloos M.E."/>
            <person name="Ohm R.A."/>
            <person name="Ortiz-Santana B."/>
            <person name="Ovrebo C."/>
            <person name="Racz N."/>
            <person name="Riley R."/>
            <person name="Savchenko A."/>
            <person name="Shiryaev A."/>
            <person name="Soop K."/>
            <person name="Spirin V."/>
            <person name="Szebenyi C."/>
            <person name="Tomsovsky M."/>
            <person name="Tulloss R.E."/>
            <person name="Uehling J."/>
            <person name="Grigoriev I.V."/>
            <person name="Vagvolgyi C."/>
            <person name="Papp T."/>
            <person name="Martin F.M."/>
            <person name="Miettinen O."/>
            <person name="Hibbett D.S."/>
            <person name="Nagy L.G."/>
        </authorList>
    </citation>
    <scope>NUCLEOTIDE SEQUENCE [LARGE SCALE GENOMIC DNA]</scope>
    <source>
        <strain evidence="3 4">OMC1185</strain>
    </source>
</reference>
<protein>
    <submittedName>
        <fullName evidence="3">Uncharacterized protein</fullName>
    </submittedName>
</protein>
<feature type="transmembrane region" description="Helical" evidence="2">
    <location>
        <begin position="376"/>
        <end position="394"/>
    </location>
</feature>
<dbReference type="STRING" id="5364.A0A5C3MS68"/>
<gene>
    <name evidence="3" type="ORF">OE88DRAFT_875349</name>
</gene>
<proteinExistence type="predicted"/>
<feature type="compositionally biased region" description="Low complexity" evidence="1">
    <location>
        <begin position="11"/>
        <end position="21"/>
    </location>
</feature>
<feature type="transmembrane region" description="Helical" evidence="2">
    <location>
        <begin position="136"/>
        <end position="158"/>
    </location>
</feature>
<feature type="transmembrane region" description="Helical" evidence="2">
    <location>
        <begin position="344"/>
        <end position="369"/>
    </location>
</feature>
<dbReference type="OrthoDB" id="2923771at2759"/>
<evidence type="ECO:0000313" key="3">
    <source>
        <dbReference type="EMBL" id="TFK46608.1"/>
    </source>
</evidence>
<sequence>MMNGLTAGENSQAQAADTASSAEGQFNPYAVTATSTPYSKAVTPYSTTPGTGASYLGYSPFLAAQTSADQVQQPQQAIPTATPDTSTLNNTSANSAATLPVAASGHDAGKVSTAQLAPARFRSLWAKVWRWCHVHWLILCLIATVLCVAISVPVGWALRLRSFQDAVDTGKEAIELEASLIAISLEKQSMTIDWNIYMSADGCSNYANTAVSLYFDENLLRSSSSSGSSTPSNNRPSTPVFVLNTTEACSTDAFANSPYFRTEIAILSDRKRTAQSYPFEKYHATIFMFASLPDNTTFPEVGIVTTYGIAVGFNAQLERGYSGAYNDGTYQSLLTVTRGPVIRVYAIAIVIAIWLVTLTFLATCIAVVFLHRSMSATVLVLPIATLFAFTQLRSTLPGAPTGFGADIDFVGILPCLAIITFCAVLMTGVFLFANPEKYDVDGQIVQDKEKQD</sequence>
<evidence type="ECO:0000256" key="1">
    <source>
        <dbReference type="SAM" id="MobiDB-lite"/>
    </source>
</evidence>
<dbReference type="Proteomes" id="UP000305948">
    <property type="component" value="Unassembled WGS sequence"/>
</dbReference>
<keyword evidence="2" id="KW-0472">Membrane</keyword>
<dbReference type="EMBL" id="ML213528">
    <property type="protein sequence ID" value="TFK46608.1"/>
    <property type="molecule type" value="Genomic_DNA"/>
</dbReference>
<dbReference type="Pfam" id="PF14494">
    <property type="entry name" value="DUF4436"/>
    <property type="match status" value="1"/>
</dbReference>
<name>A0A5C3MS68_9AGAM</name>
<accession>A0A5C3MS68</accession>
<evidence type="ECO:0000313" key="4">
    <source>
        <dbReference type="Proteomes" id="UP000305948"/>
    </source>
</evidence>
<organism evidence="3 4">
    <name type="scientific">Heliocybe sulcata</name>
    <dbReference type="NCBI Taxonomy" id="5364"/>
    <lineage>
        <taxon>Eukaryota</taxon>
        <taxon>Fungi</taxon>
        <taxon>Dikarya</taxon>
        <taxon>Basidiomycota</taxon>
        <taxon>Agaricomycotina</taxon>
        <taxon>Agaricomycetes</taxon>
        <taxon>Gloeophyllales</taxon>
        <taxon>Gloeophyllaceae</taxon>
        <taxon>Heliocybe</taxon>
    </lineage>
</organism>
<dbReference type="InterPro" id="IPR027948">
    <property type="entry name" value="DUF4436"/>
</dbReference>
<feature type="transmembrane region" description="Helical" evidence="2">
    <location>
        <begin position="409"/>
        <end position="433"/>
    </location>
</feature>
<dbReference type="AlphaFoldDB" id="A0A5C3MS68"/>
<keyword evidence="2" id="KW-1133">Transmembrane helix</keyword>
<keyword evidence="4" id="KW-1185">Reference proteome</keyword>
<keyword evidence="2" id="KW-0812">Transmembrane</keyword>
<feature type="region of interest" description="Disordered" evidence="1">
    <location>
        <begin position="1"/>
        <end position="21"/>
    </location>
</feature>
<evidence type="ECO:0000256" key="2">
    <source>
        <dbReference type="SAM" id="Phobius"/>
    </source>
</evidence>